<dbReference type="Proteomes" id="UP000000559">
    <property type="component" value="Chromosome 2"/>
</dbReference>
<dbReference type="GO" id="GO:0000226">
    <property type="term" value="P:microtubule cytoskeleton organization"/>
    <property type="evidence" value="ECO:0000318"/>
    <property type="project" value="GO_Central"/>
</dbReference>
<dbReference type="STRING" id="237561.A0A1D8PH61"/>
<reference evidence="1 2" key="2">
    <citation type="journal article" date="2007" name="Genome Biol.">
        <title>Assembly of the Candida albicans genome into sixteen supercontigs aligned on the eight chromosomes.</title>
        <authorList>
            <person name="van het Hoog M."/>
            <person name="Rast T.J."/>
            <person name="Martchenko M."/>
            <person name="Grindle S."/>
            <person name="Dignard D."/>
            <person name="Hogues H."/>
            <person name="Cuomo C."/>
            <person name="Berriman M."/>
            <person name="Scherer S."/>
            <person name="Magee B.B."/>
            <person name="Whiteway M."/>
            <person name="Chibana H."/>
            <person name="Nantel A."/>
            <person name="Magee P.T."/>
        </authorList>
    </citation>
    <scope>GENOME REANNOTATION</scope>
    <source>
        <strain evidence="2">SC5314 / ATCC MYA-2876</strain>
    </source>
</reference>
<accession>A0A1D8PH61</accession>
<dbReference type="RefSeq" id="XP_712937.2">
    <property type="nucleotide sequence ID" value="XM_707844.2"/>
</dbReference>
<dbReference type="GO" id="GO:0005737">
    <property type="term" value="C:cytoplasm"/>
    <property type="evidence" value="ECO:0000318"/>
    <property type="project" value="GO_Central"/>
</dbReference>
<dbReference type="GO" id="GO:0043014">
    <property type="term" value="F:alpha-tubulin binding"/>
    <property type="evidence" value="ECO:0000318"/>
    <property type="project" value="GO_Central"/>
</dbReference>
<dbReference type="PROSITE" id="PS51450">
    <property type="entry name" value="LRR"/>
    <property type="match status" value="1"/>
</dbReference>
<dbReference type="GO" id="GO:0007021">
    <property type="term" value="P:tubulin complex assembly"/>
    <property type="evidence" value="ECO:0000318"/>
    <property type="project" value="GO_Central"/>
</dbReference>
<dbReference type="KEGG" id="cal:CAALFM_C204410WA"/>
<dbReference type="GO" id="GO:0007023">
    <property type="term" value="P:post-chaperonin tubulin folding pathway"/>
    <property type="evidence" value="ECO:0000318"/>
    <property type="project" value="GO_Central"/>
</dbReference>
<dbReference type="InParanoid" id="A0A1D8PH61"/>
<dbReference type="OrthoDB" id="660555at2759"/>
<dbReference type="EMBL" id="CP017624">
    <property type="protein sequence ID" value="AOW27467.1"/>
    <property type="molecule type" value="Genomic_DNA"/>
</dbReference>
<keyword evidence="2" id="KW-1185">Reference proteome</keyword>
<name>A0A1D8PH61_CANAL</name>
<dbReference type="AlphaFoldDB" id="A0A1D8PH61"/>
<protein>
    <submittedName>
        <fullName evidence="1">Uncharacterized protein</fullName>
    </submittedName>
</protein>
<reference evidence="1 2" key="3">
    <citation type="journal article" date="2013" name="Genome Biol.">
        <title>Assembly of a phased diploid Candida albicans genome facilitates allele-specific measurements and provides a simple model for repeat and indel structure.</title>
        <authorList>
            <person name="Muzzey D."/>
            <person name="Schwartz K."/>
            <person name="Weissman J.S."/>
            <person name="Sherlock G."/>
        </authorList>
    </citation>
    <scope>NUCLEOTIDE SEQUENCE [LARGE SCALE GENOMIC DNA]</scope>
    <source>
        <strain evidence="2">SC5314 / ATCC MYA-2876</strain>
    </source>
</reference>
<dbReference type="InterPro" id="IPR032675">
    <property type="entry name" value="LRR_dom_sf"/>
</dbReference>
<gene>
    <name evidence="1" type="ordered locus">CAALFM_C204410WA</name>
</gene>
<dbReference type="InterPro" id="IPR001611">
    <property type="entry name" value="Leu-rich_rpt"/>
</dbReference>
<proteinExistence type="predicted"/>
<sequence>MTTATIKIDTALFIRLAKLPSEIVAYIIGFLPKCMLPELLYFPPIKEIVVSTIFSDVNIAEEYLRDKASDVPGVGYGICYCDYFKVTLDDLKRGIDQWSIYPRCIYIDNVEDFQNVCDDFPELLFKAQSINGSFAGDEGPNPEPFFKFFLDLNIKFDSLSLSNFSDPLTVPPIATSIELLNASLTNYVIPGVKKLDVDAGSDEMETQTYAFSSDLENLLLYTKRSIEVTLPQTLRKLEVYAFQSSVHFISEEMVNLEYLTIQLPNIRTFNETGIIAPNLKELNVRCDQLSNLEELRQFQHLKELEFGFCNYPFGLFDEDSFPELESFMCWGCHISDSEDCHNSSLIFPRNLKQLAIECPGFENVDFTTAMLPLTLTILHVSGLSFNDGYLGENLRYVNVQGSSLVFKKRFIIFPMVEKFILKADHLTFESSDFMYHLPASLMHLNLFACEQGKMNPLAQKVKWPSMLSGFVFQNFKINYETLKLLNMKESRIEEIDICGGDIKTLDADLFPVSVKDLSLVQMGIEEVLGSFEDLENLQKLSLQGNQLKKISPVRMPVSSLSFLDLKQCNLRLISPFVVSMFEEKNKNVKLRVNATGNLNLNVFDVRRALKASKGLSLNVNNFDKNLIEVSKRSTRLCCEYELPDPYFKESEMEEEVVSVSDYDSDDLYNGSGFDPDEEYMGIIVLSK</sequence>
<dbReference type="GeneID" id="3645455"/>
<dbReference type="Gene3D" id="3.80.10.10">
    <property type="entry name" value="Ribonuclease Inhibitor"/>
    <property type="match status" value="2"/>
</dbReference>
<reference evidence="1 2" key="1">
    <citation type="journal article" date="2004" name="Proc. Natl. Acad. Sci. U.S.A.">
        <title>The diploid genome sequence of Candida albicans.</title>
        <authorList>
            <person name="Jones T."/>
            <person name="Federspiel N.A."/>
            <person name="Chibana H."/>
            <person name="Dungan J."/>
            <person name="Kalman S."/>
            <person name="Magee B.B."/>
            <person name="Newport G."/>
            <person name="Thorstenson Y.R."/>
            <person name="Agabian N."/>
            <person name="Magee P.T."/>
            <person name="Davis R.W."/>
            <person name="Scherer S."/>
        </authorList>
    </citation>
    <scope>NUCLEOTIDE SEQUENCE [LARGE SCALE GENOMIC DNA]</scope>
    <source>
        <strain evidence="2">SC5314 / ATCC MYA-2876</strain>
    </source>
</reference>
<evidence type="ECO:0000313" key="1">
    <source>
        <dbReference type="EMBL" id="AOW27467.1"/>
    </source>
</evidence>
<dbReference type="SUPFAM" id="SSF52058">
    <property type="entry name" value="L domain-like"/>
    <property type="match status" value="1"/>
</dbReference>
<evidence type="ECO:0000313" key="2">
    <source>
        <dbReference type="Proteomes" id="UP000000559"/>
    </source>
</evidence>
<organism evidence="1 2">
    <name type="scientific">Candida albicans (strain SC5314 / ATCC MYA-2876)</name>
    <name type="common">Yeast</name>
    <dbReference type="NCBI Taxonomy" id="237561"/>
    <lineage>
        <taxon>Eukaryota</taxon>
        <taxon>Fungi</taxon>
        <taxon>Dikarya</taxon>
        <taxon>Ascomycota</taxon>
        <taxon>Saccharomycotina</taxon>
        <taxon>Pichiomycetes</taxon>
        <taxon>Debaryomycetaceae</taxon>
        <taxon>Candida/Lodderomyces clade</taxon>
        <taxon>Candida</taxon>
    </lineage>
</organism>